<accession>A0A6I6EST4</accession>
<proteinExistence type="predicted"/>
<evidence type="ECO:0000313" key="1">
    <source>
        <dbReference type="EMBL" id="QGU93816.1"/>
    </source>
</evidence>
<dbReference type="Proteomes" id="UP000422764">
    <property type="component" value="Chromosome"/>
</dbReference>
<name>A0A6I6EST4_9CLOT</name>
<dbReference type="AlphaFoldDB" id="A0A6I6EST4"/>
<gene>
    <name evidence="1" type="ORF">GOM49_00585</name>
</gene>
<reference evidence="1 2" key="1">
    <citation type="submission" date="2019-12" db="EMBL/GenBank/DDBJ databases">
        <title>Genome sequenceing of Clostridium bovifaecis.</title>
        <authorList>
            <person name="Yao Y."/>
        </authorList>
    </citation>
    <scope>NUCLEOTIDE SEQUENCE [LARGE SCALE GENOMIC DNA]</scope>
    <source>
        <strain evidence="1 2">BXX</strain>
    </source>
</reference>
<evidence type="ECO:0000313" key="2">
    <source>
        <dbReference type="Proteomes" id="UP000422764"/>
    </source>
</evidence>
<dbReference type="EMBL" id="CP046522">
    <property type="protein sequence ID" value="QGU93816.1"/>
    <property type="molecule type" value="Genomic_DNA"/>
</dbReference>
<keyword evidence="2" id="KW-1185">Reference proteome</keyword>
<sequence>MDFLVKERAEGSDPGLCVAEFEKLKDYQTLMDYCMKNKIYNWHTCIKEQLRKY</sequence>
<organism evidence="1 2">
    <name type="scientific">Clostridium bovifaecis</name>
    <dbReference type="NCBI Taxonomy" id="2184719"/>
    <lineage>
        <taxon>Bacteria</taxon>
        <taxon>Bacillati</taxon>
        <taxon>Bacillota</taxon>
        <taxon>Clostridia</taxon>
        <taxon>Eubacteriales</taxon>
        <taxon>Clostridiaceae</taxon>
        <taxon>Clostridium</taxon>
    </lineage>
</organism>
<protein>
    <submittedName>
        <fullName evidence="1">Uncharacterized protein</fullName>
    </submittedName>
</protein>